<dbReference type="Proteomes" id="UP000005204">
    <property type="component" value="Unassembled WGS sequence"/>
</dbReference>
<dbReference type="AlphaFoldDB" id="A0A8R2HQZ1"/>
<keyword evidence="4" id="KW-1185">Reference proteome</keyword>
<reference evidence="3" key="2">
    <citation type="submission" date="2022-06" db="UniProtKB">
        <authorList>
            <consortium name="EnsemblMetazoa"/>
        </authorList>
    </citation>
    <scope>IDENTIFICATION</scope>
    <source>
        <strain evidence="3">p50T (Dazao)</strain>
    </source>
</reference>
<feature type="transmembrane region" description="Helical" evidence="2">
    <location>
        <begin position="327"/>
        <end position="348"/>
    </location>
</feature>
<evidence type="ECO:0000256" key="1">
    <source>
        <dbReference type="SAM" id="MobiDB-lite"/>
    </source>
</evidence>
<feature type="transmembrane region" description="Helical" evidence="2">
    <location>
        <begin position="394"/>
        <end position="423"/>
    </location>
</feature>
<dbReference type="Pfam" id="PF04087">
    <property type="entry name" value="DUF389"/>
    <property type="match status" value="1"/>
</dbReference>
<keyword evidence="2" id="KW-0812">Transmembrane</keyword>
<evidence type="ECO:0000256" key="2">
    <source>
        <dbReference type="SAM" id="Phobius"/>
    </source>
</evidence>
<feature type="transmembrane region" description="Helical" evidence="2">
    <location>
        <begin position="368"/>
        <end position="387"/>
    </location>
</feature>
<feature type="transmembrane region" description="Helical" evidence="2">
    <location>
        <begin position="287"/>
        <end position="306"/>
    </location>
</feature>
<feature type="transmembrane region" description="Helical" evidence="2">
    <location>
        <begin position="443"/>
        <end position="464"/>
    </location>
</feature>
<organism evidence="3 4">
    <name type="scientific">Bombyx mori</name>
    <name type="common">Silk moth</name>
    <dbReference type="NCBI Taxonomy" id="7091"/>
    <lineage>
        <taxon>Eukaryota</taxon>
        <taxon>Metazoa</taxon>
        <taxon>Ecdysozoa</taxon>
        <taxon>Arthropoda</taxon>
        <taxon>Hexapoda</taxon>
        <taxon>Insecta</taxon>
        <taxon>Pterygota</taxon>
        <taxon>Neoptera</taxon>
        <taxon>Endopterygota</taxon>
        <taxon>Lepidoptera</taxon>
        <taxon>Glossata</taxon>
        <taxon>Ditrysia</taxon>
        <taxon>Bombycoidea</taxon>
        <taxon>Bombycidae</taxon>
        <taxon>Bombycinae</taxon>
        <taxon>Bombyx</taxon>
    </lineage>
</organism>
<feature type="region of interest" description="Disordered" evidence="1">
    <location>
        <begin position="572"/>
        <end position="623"/>
    </location>
</feature>
<feature type="compositionally biased region" description="Basic and acidic residues" evidence="1">
    <location>
        <begin position="583"/>
        <end position="609"/>
    </location>
</feature>
<keyword evidence="2" id="KW-0472">Membrane</keyword>
<name>A0A8R2HQZ1_BOMMO</name>
<keyword evidence="2" id="KW-1133">Transmembrane helix</keyword>
<dbReference type="PANTHER" id="PTHR20992:SF9">
    <property type="entry name" value="AT15442P-RELATED"/>
    <property type="match status" value="1"/>
</dbReference>
<dbReference type="GeneID" id="101740472"/>
<proteinExistence type="predicted"/>
<dbReference type="InterPro" id="IPR005240">
    <property type="entry name" value="DUF389"/>
</dbReference>
<dbReference type="RefSeq" id="XP_021207188.1">
    <property type="nucleotide sequence ID" value="XM_021351513.3"/>
</dbReference>
<reference evidence="4" key="1">
    <citation type="journal article" date="2008" name="Insect Biochem. Mol. Biol.">
        <title>The genome of a lepidopteran model insect, the silkworm Bombyx mori.</title>
        <authorList>
            <consortium name="International Silkworm Genome Consortium"/>
        </authorList>
    </citation>
    <scope>NUCLEOTIDE SEQUENCE [LARGE SCALE GENOMIC DNA]</scope>
    <source>
        <strain evidence="4">p50T</strain>
    </source>
</reference>
<feature type="transmembrane region" description="Helical" evidence="2">
    <location>
        <begin position="263"/>
        <end position="281"/>
    </location>
</feature>
<sequence length="623" mass="70131">MPGVIFIVNVPQKQHQEDMKEKYMKTDALEKEKYENTFQIVNELKEKKFGTKKDDRYMENNTITILKSKSIDYLNKEDATSNLFKSHSEKTLNSEDLSSDSSGSLKTSWRDIKQIIKPKKNKFRISTPVRGVDILNAFHWDTPLEKILSEVVLRLGVENASWSRTNDNKYWQVIFSVESGNSCEELLLVLRTLGIGSRYQSSISVVPSALYYKSTNSLEYQRQQLGFENESNTAWSRFSSSVRARNNLAQVLHDVRRGAALTFDWLFLLVVAAFVAAFGLVENSTVILVASMLISPLMGPITAATLGTAVRDPSLQLMGIMHELLGLFLSLVIGFIFGLTICALDEWYGMVDDWPTYEMITRCELHSLWVGIAIAIPSGAGVALAVLGEYTASLVGVAISASLLPPAVNAGLLWAMSLVRLIVPVQESRWAVTRPLELVKLGTASLCLTLVNIACIFVAGVAVYKVKKVCSLSERDISWWVGNKNRLNDCDQDIKENSKIFDEVYSKWCNEADKINRKEEGVLPSVIHSDTVTYRRNQGIDRQKAQNIETVFSEMHNETYTPLDDNKENIINNKLNNTPKIDNQSDRGTDKKGSFYSPEKEFQKEETEKNNYPILEPSINNSN</sequence>
<evidence type="ECO:0000313" key="4">
    <source>
        <dbReference type="Proteomes" id="UP000005204"/>
    </source>
</evidence>
<dbReference type="KEGG" id="bmor:101740472"/>
<accession>A0A8R2HQZ1</accession>
<protein>
    <submittedName>
        <fullName evidence="3">Uncharacterized protein</fullName>
    </submittedName>
</protein>
<dbReference type="PANTHER" id="PTHR20992">
    <property type="entry name" value="AT15442P-RELATED"/>
    <property type="match status" value="1"/>
</dbReference>
<dbReference type="EnsemblMetazoa" id="XM_021351513.2">
    <property type="protein sequence ID" value="XP_021207188.1"/>
    <property type="gene ID" value="LOC101740472"/>
</dbReference>
<evidence type="ECO:0000313" key="3">
    <source>
        <dbReference type="EnsemblMetazoa" id="XP_021207188.1"/>
    </source>
</evidence>